<dbReference type="InterPro" id="IPR036640">
    <property type="entry name" value="ABC1_TM_sf"/>
</dbReference>
<evidence type="ECO:0000256" key="6">
    <source>
        <dbReference type="ARBA" id="ARBA00023136"/>
    </source>
</evidence>
<keyword evidence="4 10" id="KW-0067">ATP-binding</keyword>
<dbReference type="SUPFAM" id="SSF90123">
    <property type="entry name" value="ABC transporter transmembrane region"/>
    <property type="match status" value="1"/>
</dbReference>
<feature type="domain" description="ABC transmembrane type-1" evidence="9">
    <location>
        <begin position="51"/>
        <end position="320"/>
    </location>
</feature>
<organism evidence="10 11">
    <name type="scientific">Pseudolysinimonas kribbensis</name>
    <dbReference type="NCBI Taxonomy" id="433641"/>
    <lineage>
        <taxon>Bacteria</taxon>
        <taxon>Bacillati</taxon>
        <taxon>Actinomycetota</taxon>
        <taxon>Actinomycetes</taxon>
        <taxon>Micrococcales</taxon>
        <taxon>Microbacteriaceae</taxon>
        <taxon>Pseudolysinimonas</taxon>
    </lineage>
</organism>
<accession>A0ABQ6K4R6</accession>
<keyword evidence="11" id="KW-1185">Reference proteome</keyword>
<reference evidence="11" key="1">
    <citation type="journal article" date="2019" name="Int. J. Syst. Evol. Microbiol.">
        <title>The Global Catalogue of Microorganisms (GCM) 10K type strain sequencing project: providing services to taxonomists for standard genome sequencing and annotation.</title>
        <authorList>
            <consortium name="The Broad Institute Genomics Platform"/>
            <consortium name="The Broad Institute Genome Sequencing Center for Infectious Disease"/>
            <person name="Wu L."/>
            <person name="Ma J."/>
        </authorList>
    </citation>
    <scope>NUCLEOTIDE SEQUENCE [LARGE SCALE GENOMIC DNA]</scope>
    <source>
        <strain evidence="11">NBRC 108894</strain>
    </source>
</reference>
<dbReference type="Gene3D" id="3.40.50.300">
    <property type="entry name" value="P-loop containing nucleotide triphosphate hydrolases"/>
    <property type="match status" value="1"/>
</dbReference>
<dbReference type="RefSeq" id="WP_284254361.1">
    <property type="nucleotide sequence ID" value="NZ_BAAAQO010000002.1"/>
</dbReference>
<keyword evidence="6 7" id="KW-0472">Membrane</keyword>
<dbReference type="PANTHER" id="PTHR24221">
    <property type="entry name" value="ATP-BINDING CASSETTE SUB-FAMILY B"/>
    <property type="match status" value="1"/>
</dbReference>
<dbReference type="Gene3D" id="1.20.1560.10">
    <property type="entry name" value="ABC transporter type 1, transmembrane domain"/>
    <property type="match status" value="1"/>
</dbReference>
<protein>
    <submittedName>
        <fullName evidence="10">ABC transporter ATP-binding protein</fullName>
    </submittedName>
</protein>
<dbReference type="InterPro" id="IPR003593">
    <property type="entry name" value="AAA+_ATPase"/>
</dbReference>
<dbReference type="Pfam" id="PF00664">
    <property type="entry name" value="ABC_membrane"/>
    <property type="match status" value="1"/>
</dbReference>
<evidence type="ECO:0000256" key="7">
    <source>
        <dbReference type="SAM" id="Phobius"/>
    </source>
</evidence>
<dbReference type="PROSITE" id="PS50893">
    <property type="entry name" value="ABC_TRANSPORTER_2"/>
    <property type="match status" value="1"/>
</dbReference>
<dbReference type="InterPro" id="IPR003439">
    <property type="entry name" value="ABC_transporter-like_ATP-bd"/>
</dbReference>
<sequence>MGHSQVTTSGVGSSISVERPFSGLARALRPAWGRLAIAALAYVVKDSPIWVLPVITSAVIDTVVAHGPALRLIAFGGAALVLVGLNYPVSQVYVRFFNSSVRDLGVALRNRLAHRLQELSIGFHTRTSSSVMQTKVVRDVENVELMLQQAANPTLSALGVIAGAIVVLAIQVPAFLILFALVIPLSVTFVRGVRKRSERRNEGFRRDVERFSSQVGEMASLLPITRAHGLEHVATERVTTTARTVRDSGLVLDVLNGRFTSLAWVAFQFLSIGCLIGAALVSVSGLLPITPGQVVLLSTYFVMLTNSIVNLLNLAPLLTKGRESLRSIGEVLEEPDVERNEGKVRVDGVTGRLRFEYVDFRYDAGDSLAIDGFDLDIQPGETVAFVGRSGSGKSTVLNLALGFLRPTAGRILLDGVDMDGLDLRTVRQSVSVVPQESVLFTGSIRDNVTYGLDHVDDDRVREALREANALDLVHDLPQGLDTLLGERGARLSGGQRQRISIARALIRNPRILLLDEATSALDSESERLVQQALATLRRGRTTLVVAHRLSTIRSADRIVVLDAGRIVEQGTHAQLLAADGVYATLHSIQAG</sequence>
<dbReference type="Proteomes" id="UP001157034">
    <property type="component" value="Unassembled WGS sequence"/>
</dbReference>
<evidence type="ECO:0000259" key="9">
    <source>
        <dbReference type="PROSITE" id="PS50929"/>
    </source>
</evidence>
<evidence type="ECO:0000256" key="3">
    <source>
        <dbReference type="ARBA" id="ARBA00022741"/>
    </source>
</evidence>
<dbReference type="InterPro" id="IPR039421">
    <property type="entry name" value="Type_1_exporter"/>
</dbReference>
<dbReference type="CDD" id="cd07346">
    <property type="entry name" value="ABC_6TM_exporters"/>
    <property type="match status" value="1"/>
</dbReference>
<dbReference type="InterPro" id="IPR011527">
    <property type="entry name" value="ABC1_TM_dom"/>
</dbReference>
<evidence type="ECO:0000259" key="8">
    <source>
        <dbReference type="PROSITE" id="PS50893"/>
    </source>
</evidence>
<feature type="transmembrane region" description="Helical" evidence="7">
    <location>
        <begin position="262"/>
        <end position="289"/>
    </location>
</feature>
<dbReference type="PANTHER" id="PTHR24221:SF654">
    <property type="entry name" value="ATP-BINDING CASSETTE SUB-FAMILY B MEMBER 6"/>
    <property type="match status" value="1"/>
</dbReference>
<keyword evidence="3" id="KW-0547">Nucleotide-binding</keyword>
<evidence type="ECO:0000313" key="10">
    <source>
        <dbReference type="EMBL" id="GMA95623.1"/>
    </source>
</evidence>
<feature type="transmembrane region" description="Helical" evidence="7">
    <location>
        <begin position="157"/>
        <end position="190"/>
    </location>
</feature>
<proteinExistence type="predicted"/>
<dbReference type="SUPFAM" id="SSF52540">
    <property type="entry name" value="P-loop containing nucleoside triphosphate hydrolases"/>
    <property type="match status" value="1"/>
</dbReference>
<keyword evidence="5 7" id="KW-1133">Transmembrane helix</keyword>
<feature type="transmembrane region" description="Helical" evidence="7">
    <location>
        <begin position="295"/>
        <end position="318"/>
    </location>
</feature>
<dbReference type="InterPro" id="IPR017871">
    <property type="entry name" value="ABC_transporter-like_CS"/>
</dbReference>
<evidence type="ECO:0000256" key="4">
    <source>
        <dbReference type="ARBA" id="ARBA00022840"/>
    </source>
</evidence>
<feature type="transmembrane region" description="Helical" evidence="7">
    <location>
        <begin position="72"/>
        <end position="89"/>
    </location>
</feature>
<gene>
    <name evidence="10" type="ORF">GCM10025881_24470</name>
</gene>
<dbReference type="PROSITE" id="PS00211">
    <property type="entry name" value="ABC_TRANSPORTER_1"/>
    <property type="match status" value="1"/>
</dbReference>
<dbReference type="Pfam" id="PF00005">
    <property type="entry name" value="ABC_tran"/>
    <property type="match status" value="1"/>
</dbReference>
<comment type="caution">
    <text evidence="10">The sequence shown here is derived from an EMBL/GenBank/DDBJ whole genome shotgun (WGS) entry which is preliminary data.</text>
</comment>
<comment type="subcellular location">
    <subcellularLocation>
        <location evidence="1">Cell membrane</location>
        <topology evidence="1">Multi-pass membrane protein</topology>
    </subcellularLocation>
</comment>
<evidence type="ECO:0000256" key="2">
    <source>
        <dbReference type="ARBA" id="ARBA00022692"/>
    </source>
</evidence>
<feature type="domain" description="ABC transporter" evidence="8">
    <location>
        <begin position="353"/>
        <end position="588"/>
    </location>
</feature>
<evidence type="ECO:0000256" key="5">
    <source>
        <dbReference type="ARBA" id="ARBA00022989"/>
    </source>
</evidence>
<dbReference type="GO" id="GO:0005524">
    <property type="term" value="F:ATP binding"/>
    <property type="evidence" value="ECO:0007669"/>
    <property type="project" value="UniProtKB-KW"/>
</dbReference>
<keyword evidence="2 7" id="KW-0812">Transmembrane</keyword>
<evidence type="ECO:0000256" key="1">
    <source>
        <dbReference type="ARBA" id="ARBA00004651"/>
    </source>
</evidence>
<evidence type="ECO:0000313" key="11">
    <source>
        <dbReference type="Proteomes" id="UP001157034"/>
    </source>
</evidence>
<name>A0ABQ6K4R6_9MICO</name>
<dbReference type="PROSITE" id="PS50929">
    <property type="entry name" value="ABC_TM1F"/>
    <property type="match status" value="1"/>
</dbReference>
<dbReference type="InterPro" id="IPR027417">
    <property type="entry name" value="P-loop_NTPase"/>
</dbReference>
<dbReference type="SMART" id="SM00382">
    <property type="entry name" value="AAA"/>
    <property type="match status" value="1"/>
</dbReference>
<dbReference type="EMBL" id="BSVB01000001">
    <property type="protein sequence ID" value="GMA95623.1"/>
    <property type="molecule type" value="Genomic_DNA"/>
</dbReference>